<name>A0A4D9DNY2_9SAUR</name>
<dbReference type="AlphaFoldDB" id="A0A4D9DNY2"/>
<reference evidence="1 2" key="1">
    <citation type="submission" date="2019-04" db="EMBL/GenBank/DDBJ databases">
        <title>Draft genome of the big-headed turtle Platysternon megacephalum.</title>
        <authorList>
            <person name="Gong S."/>
        </authorList>
    </citation>
    <scope>NUCLEOTIDE SEQUENCE [LARGE SCALE GENOMIC DNA]</scope>
    <source>
        <strain evidence="1">DO16091913</strain>
        <tissue evidence="1">Muscle</tissue>
    </source>
</reference>
<organism evidence="1 2">
    <name type="scientific">Platysternon megacephalum</name>
    <name type="common">big-headed turtle</name>
    <dbReference type="NCBI Taxonomy" id="55544"/>
    <lineage>
        <taxon>Eukaryota</taxon>
        <taxon>Metazoa</taxon>
        <taxon>Chordata</taxon>
        <taxon>Craniata</taxon>
        <taxon>Vertebrata</taxon>
        <taxon>Euteleostomi</taxon>
        <taxon>Archelosauria</taxon>
        <taxon>Testudinata</taxon>
        <taxon>Testudines</taxon>
        <taxon>Cryptodira</taxon>
        <taxon>Durocryptodira</taxon>
        <taxon>Testudinoidea</taxon>
        <taxon>Platysternidae</taxon>
        <taxon>Platysternon</taxon>
    </lineage>
</organism>
<dbReference type="Proteomes" id="UP000297703">
    <property type="component" value="Unassembled WGS sequence"/>
</dbReference>
<protein>
    <submittedName>
        <fullName evidence="1">Acrosin</fullName>
    </submittedName>
</protein>
<gene>
    <name evidence="1" type="ORF">DR999_PMT19233</name>
</gene>
<dbReference type="EMBL" id="QXTE01000367">
    <property type="protein sequence ID" value="TFJ98778.1"/>
    <property type="molecule type" value="Genomic_DNA"/>
</dbReference>
<proteinExistence type="predicted"/>
<evidence type="ECO:0000313" key="1">
    <source>
        <dbReference type="EMBL" id="TFJ98778.1"/>
    </source>
</evidence>
<sequence>MNRYSNPLPSGQPLLSTGGHPGTLYPELWCPASASLGRPNLAPLRYTKAGSVLSKSSPWHSGAVFSDQNESMQVAPWKWPAREINHNGNRSGDLPQQKSVQQTSHSWICIDLPDSYFALLVVPSSTHPVRLSPPRPSPWVCTQRTVHSVAFSPC</sequence>
<accession>A0A4D9DNY2</accession>
<keyword evidence="2" id="KW-1185">Reference proteome</keyword>
<evidence type="ECO:0000313" key="2">
    <source>
        <dbReference type="Proteomes" id="UP000297703"/>
    </source>
</evidence>
<comment type="caution">
    <text evidence="1">The sequence shown here is derived from an EMBL/GenBank/DDBJ whole genome shotgun (WGS) entry which is preliminary data.</text>
</comment>
<reference evidence="1 2" key="2">
    <citation type="submission" date="2019-04" db="EMBL/GenBank/DDBJ databases">
        <title>The genome sequence of big-headed turtle.</title>
        <authorList>
            <person name="Gong S."/>
        </authorList>
    </citation>
    <scope>NUCLEOTIDE SEQUENCE [LARGE SCALE GENOMIC DNA]</scope>
    <source>
        <strain evidence="1">DO16091913</strain>
        <tissue evidence="1">Muscle</tissue>
    </source>
</reference>